<evidence type="ECO:0000313" key="1">
    <source>
        <dbReference type="EMBL" id="MYM54230.1"/>
    </source>
</evidence>
<sequence>MTEKSMQSTLSTIHIELLQSERTPFTAVKKALETGRREGTDTSYQSNTLGFEYHADEDAVSVYATFSDGADEVTLSFEDFISELGKYRMGGLQC</sequence>
<dbReference type="RefSeq" id="WP_160971941.1">
    <property type="nucleotide sequence ID" value="NZ_WWEN01000002.1"/>
</dbReference>
<dbReference type="AlphaFoldDB" id="A0A6L8LIG5"/>
<dbReference type="EMBL" id="WWEN01000002">
    <property type="protein sequence ID" value="MYM54230.1"/>
    <property type="molecule type" value="Genomic_DNA"/>
</dbReference>
<evidence type="ECO:0000313" key="2">
    <source>
        <dbReference type="Proteomes" id="UP000479043"/>
    </source>
</evidence>
<gene>
    <name evidence="1" type="ORF">GR167_02855</name>
</gene>
<name>A0A6L8LIG5_9RHOB</name>
<dbReference type="Proteomes" id="UP000479043">
    <property type="component" value="Unassembled WGS sequence"/>
</dbReference>
<reference evidence="1 2" key="1">
    <citation type="submission" date="2020-01" db="EMBL/GenBank/DDBJ databases">
        <authorList>
            <person name="Chen S."/>
        </authorList>
    </citation>
    <scope>NUCLEOTIDE SEQUENCE [LARGE SCALE GENOMIC DNA]</scope>
    <source>
        <strain evidence="1 2">GS-10</strain>
    </source>
</reference>
<comment type="caution">
    <text evidence="1">The sequence shown here is derived from an EMBL/GenBank/DDBJ whole genome shotgun (WGS) entry which is preliminary data.</text>
</comment>
<proteinExistence type="predicted"/>
<keyword evidence="2" id="KW-1185">Reference proteome</keyword>
<accession>A0A6L8LIG5</accession>
<protein>
    <submittedName>
        <fullName evidence="1">Uncharacterized protein</fullName>
    </submittedName>
</protein>
<organism evidence="1 2">
    <name type="scientific">Thalassovita mangrovi</name>
    <dbReference type="NCBI Taxonomy" id="2692236"/>
    <lineage>
        <taxon>Bacteria</taxon>
        <taxon>Pseudomonadati</taxon>
        <taxon>Pseudomonadota</taxon>
        <taxon>Alphaproteobacteria</taxon>
        <taxon>Rhodobacterales</taxon>
        <taxon>Roseobacteraceae</taxon>
        <taxon>Thalassovita</taxon>
    </lineage>
</organism>